<feature type="region of interest" description="Disordered" evidence="1">
    <location>
        <begin position="231"/>
        <end position="250"/>
    </location>
</feature>
<gene>
    <name evidence="2" type="ORF">SVIO_016910</name>
</gene>
<keyword evidence="3" id="KW-1185">Reference proteome</keyword>
<reference evidence="2 3" key="1">
    <citation type="journal article" date="2020" name="Int. J. Syst. Evol. Microbiol.">
        <title>Reclassification of Streptomyces castelarensis and Streptomyces sporoclivatus as later heterotypic synonyms of Streptomyces antimycoticus.</title>
        <authorList>
            <person name="Komaki H."/>
            <person name="Tamura T."/>
        </authorList>
    </citation>
    <scope>NUCLEOTIDE SEQUENCE [LARGE SCALE GENOMIC DNA]</scope>
    <source>
        <strain evidence="2 3">NBRC 13459</strain>
    </source>
</reference>
<dbReference type="AlphaFoldDB" id="A0A4D4KXJ1"/>
<feature type="compositionally biased region" description="Low complexity" evidence="1">
    <location>
        <begin position="144"/>
        <end position="206"/>
    </location>
</feature>
<protein>
    <submittedName>
        <fullName evidence="2">Uncharacterized protein</fullName>
    </submittedName>
</protein>
<comment type="caution">
    <text evidence="2">The sequence shown here is derived from an EMBL/GenBank/DDBJ whole genome shotgun (WGS) entry which is preliminary data.</text>
</comment>
<sequence>MNHPTTASRRDRIRAAHLNGVDAVEVGDDGITLTVTFLGKAPHGLCPENVRVDGGRRITGIEVMEISVEREEDPELDDKLYVTVDRAGDTSTYRLSLVDTDPYGRPGTEPFPGFDQRYFSAEFTFRPDCPTPFDCQDEPPPLPATFFPAPSSTTPPATTTPSANSSWTGSASPPPTGSSATPPTSAPPWSSCSPTPPTRSATSRTRWPPRRISTPPAAGCPYGATYGSSTIRCTTAATPAPSSPSRRSSR</sequence>
<proteinExistence type="predicted"/>
<evidence type="ECO:0000313" key="2">
    <source>
        <dbReference type="EMBL" id="GDY51068.1"/>
    </source>
</evidence>
<organism evidence="2 3">
    <name type="scientific">Streptomyces violaceusniger</name>
    <dbReference type="NCBI Taxonomy" id="68280"/>
    <lineage>
        <taxon>Bacteria</taxon>
        <taxon>Bacillati</taxon>
        <taxon>Actinomycetota</taxon>
        <taxon>Actinomycetes</taxon>
        <taxon>Kitasatosporales</taxon>
        <taxon>Streptomycetaceae</taxon>
        <taxon>Streptomyces</taxon>
        <taxon>Streptomyces violaceusniger group</taxon>
    </lineage>
</organism>
<evidence type="ECO:0000256" key="1">
    <source>
        <dbReference type="SAM" id="MobiDB-lite"/>
    </source>
</evidence>
<name>A0A4D4KXJ1_STRVO</name>
<dbReference type="Proteomes" id="UP000301309">
    <property type="component" value="Unassembled WGS sequence"/>
</dbReference>
<feature type="compositionally biased region" description="Low complexity" evidence="1">
    <location>
        <begin position="234"/>
        <end position="250"/>
    </location>
</feature>
<accession>A0A4D4KXJ1</accession>
<evidence type="ECO:0000313" key="3">
    <source>
        <dbReference type="Proteomes" id="UP000301309"/>
    </source>
</evidence>
<feature type="region of interest" description="Disordered" evidence="1">
    <location>
        <begin position="129"/>
        <end position="223"/>
    </location>
</feature>
<dbReference type="EMBL" id="BJHW01000001">
    <property type="protein sequence ID" value="GDY51068.1"/>
    <property type="molecule type" value="Genomic_DNA"/>
</dbReference>